<accession>A0A1I7BMK0</accession>
<name>A0A1I7BMK0_9FLAO</name>
<dbReference type="Pfam" id="PF02537">
    <property type="entry name" value="CRCB"/>
    <property type="match status" value="1"/>
</dbReference>
<comment type="catalytic activity">
    <reaction evidence="10">
        <text>fluoride(in) = fluoride(out)</text>
        <dbReference type="Rhea" id="RHEA:76159"/>
        <dbReference type="ChEBI" id="CHEBI:17051"/>
    </reaction>
    <physiologicalReaction direction="left-to-right" evidence="10">
        <dbReference type="Rhea" id="RHEA:76160"/>
    </physiologicalReaction>
</comment>
<keyword evidence="3" id="KW-0997">Cell inner membrane</keyword>
<dbReference type="OrthoDB" id="9815830at2"/>
<evidence type="ECO:0000256" key="5">
    <source>
        <dbReference type="ARBA" id="ARBA00022989"/>
    </source>
</evidence>
<dbReference type="Proteomes" id="UP000236454">
    <property type="component" value="Unassembled WGS sequence"/>
</dbReference>
<keyword evidence="8 11" id="KW-0407">Ion channel</keyword>
<keyword evidence="13" id="KW-1185">Reference proteome</keyword>
<evidence type="ECO:0000256" key="4">
    <source>
        <dbReference type="ARBA" id="ARBA00022692"/>
    </source>
</evidence>
<reference evidence="12 13" key="1">
    <citation type="submission" date="2016-10" db="EMBL/GenBank/DDBJ databases">
        <authorList>
            <person name="de Groot N.N."/>
        </authorList>
    </citation>
    <scope>NUCLEOTIDE SEQUENCE [LARGE SCALE GENOMIC DNA]</scope>
    <source>
        <strain evidence="12 13">CGMCC 1.7005</strain>
    </source>
</reference>
<keyword evidence="4 11" id="KW-0812">Transmembrane</keyword>
<dbReference type="NCBIfam" id="TIGR00494">
    <property type="entry name" value="crcB"/>
    <property type="match status" value="1"/>
</dbReference>
<evidence type="ECO:0000256" key="2">
    <source>
        <dbReference type="ARBA" id="ARBA00022475"/>
    </source>
</evidence>
<evidence type="ECO:0000256" key="1">
    <source>
        <dbReference type="ARBA" id="ARBA00004651"/>
    </source>
</evidence>
<keyword evidence="7 11" id="KW-0472">Membrane</keyword>
<keyword evidence="11" id="KW-0915">Sodium</keyword>
<evidence type="ECO:0000256" key="6">
    <source>
        <dbReference type="ARBA" id="ARBA00023065"/>
    </source>
</evidence>
<evidence type="ECO:0000256" key="8">
    <source>
        <dbReference type="ARBA" id="ARBA00023303"/>
    </source>
</evidence>
<keyword evidence="2 11" id="KW-1003">Cell membrane</keyword>
<feature type="binding site" evidence="11">
    <location>
        <position position="78"/>
    </location>
    <ligand>
        <name>Na(+)</name>
        <dbReference type="ChEBI" id="CHEBI:29101"/>
        <note>structural</note>
    </ligand>
</feature>
<comment type="function">
    <text evidence="11">Fluoride-specific ion channel. Important for reducing fluoride concentration in the cell, thus reducing its toxicity.</text>
</comment>
<keyword evidence="5 11" id="KW-1133">Transmembrane helix</keyword>
<dbReference type="GO" id="GO:0140114">
    <property type="term" value="P:cellular detoxification of fluoride"/>
    <property type="evidence" value="ECO:0007669"/>
    <property type="project" value="UniProtKB-UniRule"/>
</dbReference>
<feature type="transmembrane region" description="Helical" evidence="11">
    <location>
        <begin position="35"/>
        <end position="55"/>
    </location>
</feature>
<organism evidence="12 13">
    <name type="scientific">Lishizhenia tianjinensis</name>
    <dbReference type="NCBI Taxonomy" id="477690"/>
    <lineage>
        <taxon>Bacteria</taxon>
        <taxon>Pseudomonadati</taxon>
        <taxon>Bacteroidota</taxon>
        <taxon>Flavobacteriia</taxon>
        <taxon>Flavobacteriales</taxon>
        <taxon>Crocinitomicaceae</taxon>
        <taxon>Lishizhenia</taxon>
    </lineage>
</organism>
<dbReference type="GO" id="GO:0005886">
    <property type="term" value="C:plasma membrane"/>
    <property type="evidence" value="ECO:0007669"/>
    <property type="project" value="UniProtKB-SubCell"/>
</dbReference>
<dbReference type="RefSeq" id="WP_090252357.1">
    <property type="nucleotide sequence ID" value="NZ_FPAS01000006.1"/>
</dbReference>
<comment type="activity regulation">
    <text evidence="11">Na(+) is not transported, but it plays an essential structural role and its presence is essential for fluoride channel function.</text>
</comment>
<dbReference type="EMBL" id="FPAS01000006">
    <property type="protein sequence ID" value="SFT88389.1"/>
    <property type="molecule type" value="Genomic_DNA"/>
</dbReference>
<dbReference type="PANTHER" id="PTHR28259:SF1">
    <property type="entry name" value="FLUORIDE EXPORT PROTEIN 1-RELATED"/>
    <property type="match status" value="1"/>
</dbReference>
<keyword evidence="11" id="KW-0813">Transport</keyword>
<evidence type="ECO:0000256" key="10">
    <source>
        <dbReference type="ARBA" id="ARBA00035585"/>
    </source>
</evidence>
<evidence type="ECO:0000313" key="13">
    <source>
        <dbReference type="Proteomes" id="UP000236454"/>
    </source>
</evidence>
<evidence type="ECO:0000313" key="12">
    <source>
        <dbReference type="EMBL" id="SFT88389.1"/>
    </source>
</evidence>
<feature type="transmembrane region" description="Helical" evidence="11">
    <location>
        <begin position="95"/>
        <end position="118"/>
    </location>
</feature>
<protein>
    <recommendedName>
        <fullName evidence="11">Fluoride-specific ion channel FluC</fullName>
    </recommendedName>
</protein>
<dbReference type="InterPro" id="IPR003691">
    <property type="entry name" value="FluC"/>
</dbReference>
<proteinExistence type="inferred from homology"/>
<dbReference type="GO" id="GO:0062054">
    <property type="term" value="F:fluoride channel activity"/>
    <property type="evidence" value="ECO:0007669"/>
    <property type="project" value="UniProtKB-UniRule"/>
</dbReference>
<evidence type="ECO:0000256" key="7">
    <source>
        <dbReference type="ARBA" id="ARBA00023136"/>
    </source>
</evidence>
<dbReference type="AlphaFoldDB" id="A0A1I7BMK0"/>
<dbReference type="PANTHER" id="PTHR28259">
    <property type="entry name" value="FLUORIDE EXPORT PROTEIN 1-RELATED"/>
    <property type="match status" value="1"/>
</dbReference>
<feature type="transmembrane region" description="Helical" evidence="11">
    <location>
        <begin position="64"/>
        <end position="83"/>
    </location>
</feature>
<evidence type="ECO:0000256" key="9">
    <source>
        <dbReference type="ARBA" id="ARBA00035120"/>
    </source>
</evidence>
<comment type="similarity">
    <text evidence="9 11">Belongs to the fluoride channel Fluc/FEX (TC 1.A.43) family.</text>
</comment>
<evidence type="ECO:0000256" key="3">
    <source>
        <dbReference type="ARBA" id="ARBA00022519"/>
    </source>
</evidence>
<sequence>MNWLAIFIGGGLGSLSRFGISYLFKSFQWQKTFPLATVLTNVLACIILAITVYLLKDKINEQPWLYSLIGIGFCGGFSTFSTFSLESVQLFQDKLYFYAFMNIAASVLICFGLMLFIAKQQG</sequence>
<comment type="subcellular location">
    <subcellularLocation>
        <location evidence="1 11">Cell membrane</location>
        <topology evidence="1 11">Multi-pass membrane protein</topology>
    </subcellularLocation>
</comment>
<dbReference type="HAMAP" id="MF_00454">
    <property type="entry name" value="FluC"/>
    <property type="match status" value="1"/>
</dbReference>
<dbReference type="GO" id="GO:0046872">
    <property type="term" value="F:metal ion binding"/>
    <property type="evidence" value="ECO:0007669"/>
    <property type="project" value="UniProtKB-KW"/>
</dbReference>
<evidence type="ECO:0000256" key="11">
    <source>
        <dbReference type="HAMAP-Rule" id="MF_00454"/>
    </source>
</evidence>
<keyword evidence="6 11" id="KW-0406">Ion transport</keyword>
<keyword evidence="11" id="KW-0479">Metal-binding</keyword>
<dbReference type="STRING" id="477690.SAMN05216474_2911"/>
<gene>
    <name evidence="11" type="primary">fluC</name>
    <name evidence="11" type="synonym">crcB</name>
    <name evidence="12" type="ORF">SAMN05216474_2911</name>
</gene>
<feature type="binding site" evidence="11">
    <location>
        <position position="75"/>
    </location>
    <ligand>
        <name>Na(+)</name>
        <dbReference type="ChEBI" id="CHEBI:29101"/>
        <note>structural</note>
    </ligand>
</feature>